<evidence type="ECO:0000313" key="2">
    <source>
        <dbReference type="Proteomes" id="UP000626148"/>
    </source>
</evidence>
<dbReference type="AlphaFoldDB" id="A0A918NC57"/>
<gene>
    <name evidence="1" type="ORF">GCM10007392_25560</name>
</gene>
<dbReference type="Proteomes" id="UP000626148">
    <property type="component" value="Unassembled WGS sequence"/>
</dbReference>
<accession>A0A918NC57</accession>
<proteinExistence type="predicted"/>
<protein>
    <recommendedName>
        <fullName evidence="3">Polysaccharide lyase</fullName>
    </recommendedName>
</protein>
<dbReference type="Pfam" id="PF14099">
    <property type="entry name" value="Polysacc_lyase"/>
    <property type="match status" value="1"/>
</dbReference>
<name>A0A918NC57_9GAMM</name>
<dbReference type="InterPro" id="IPR025975">
    <property type="entry name" value="Polysacc_lyase"/>
</dbReference>
<evidence type="ECO:0008006" key="3">
    <source>
        <dbReference type="Google" id="ProtNLM"/>
    </source>
</evidence>
<reference evidence="1" key="1">
    <citation type="journal article" date="2014" name="Int. J. Syst. Evol. Microbiol.">
        <title>Complete genome sequence of Corynebacterium casei LMG S-19264T (=DSM 44701T), isolated from a smear-ripened cheese.</title>
        <authorList>
            <consortium name="US DOE Joint Genome Institute (JGI-PGF)"/>
            <person name="Walter F."/>
            <person name="Albersmeier A."/>
            <person name="Kalinowski J."/>
            <person name="Ruckert C."/>
        </authorList>
    </citation>
    <scope>NUCLEOTIDE SEQUENCE</scope>
    <source>
        <strain evidence="1">KCTC 22169</strain>
    </source>
</reference>
<organism evidence="1 2">
    <name type="scientific">Saccharospirillum salsuginis</name>
    <dbReference type="NCBI Taxonomy" id="418750"/>
    <lineage>
        <taxon>Bacteria</taxon>
        <taxon>Pseudomonadati</taxon>
        <taxon>Pseudomonadota</taxon>
        <taxon>Gammaproteobacteria</taxon>
        <taxon>Oceanospirillales</taxon>
        <taxon>Saccharospirillaceae</taxon>
        <taxon>Saccharospirillum</taxon>
    </lineage>
</organism>
<sequence length="258" mass="28741">MALPAWPAPFFSDGFESGTLDHTEPGVQYGSSIYTSVTNERARTGQFALRFTFKGGATGEDAWSEQRLSFPDRTELWIAYDLYVPLNYAHRTESGASNNKFLAIYRAPYTDPGFHLNWSVNPDGDGGSNLFLHRYRNGTEQAARPPADDLGVGVLTADDRGQWVRIEAFIRVPSSADSNDGVMRMWKNGTLVTDETALNNYGGDDENYFNELYLLGWSNSGFDEDTVLYIDNLSLSEQSLAAPKPPRNPTIRIEVDSE</sequence>
<keyword evidence="2" id="KW-1185">Reference proteome</keyword>
<comment type="caution">
    <text evidence="1">The sequence shown here is derived from an EMBL/GenBank/DDBJ whole genome shotgun (WGS) entry which is preliminary data.</text>
</comment>
<dbReference type="EMBL" id="BMXR01000006">
    <property type="protein sequence ID" value="GGX56966.1"/>
    <property type="molecule type" value="Genomic_DNA"/>
</dbReference>
<dbReference type="Gene3D" id="2.60.120.200">
    <property type="match status" value="1"/>
</dbReference>
<evidence type="ECO:0000313" key="1">
    <source>
        <dbReference type="EMBL" id="GGX56966.1"/>
    </source>
</evidence>
<reference evidence="1" key="2">
    <citation type="submission" date="2020-09" db="EMBL/GenBank/DDBJ databases">
        <authorList>
            <person name="Sun Q."/>
            <person name="Kim S."/>
        </authorList>
    </citation>
    <scope>NUCLEOTIDE SEQUENCE</scope>
    <source>
        <strain evidence="1">KCTC 22169</strain>
    </source>
</reference>